<dbReference type="PATRIC" id="fig|1217703.3.peg.2880"/>
<protein>
    <submittedName>
        <fullName evidence="1">Uncharacterized protein</fullName>
    </submittedName>
</protein>
<evidence type="ECO:0000313" key="2">
    <source>
        <dbReference type="Proteomes" id="UP000013261"/>
    </source>
</evidence>
<dbReference type="InterPro" id="IPR007813">
    <property type="entry name" value="PilN"/>
</dbReference>
<proteinExistence type="predicted"/>
<dbReference type="AlphaFoldDB" id="N9MSY2"/>
<dbReference type="EMBL" id="APRL01000013">
    <property type="protein sequence ID" value="ENW93024.1"/>
    <property type="molecule type" value="Genomic_DNA"/>
</dbReference>
<dbReference type="OrthoDB" id="9894136at2"/>
<dbReference type="HOGENOM" id="CLU_1451534_0_0_6"/>
<dbReference type="Proteomes" id="UP000013261">
    <property type="component" value="Unassembled WGS sequence"/>
</dbReference>
<reference evidence="1 2" key="1">
    <citation type="submission" date="2013-02" db="EMBL/GenBank/DDBJ databases">
        <title>The Genome Sequence of Acinetobacter sp. ANC 4105.</title>
        <authorList>
            <consortium name="The Broad Institute Genome Sequencing Platform"/>
            <consortium name="The Broad Institute Genome Sequencing Center for Infectious Disease"/>
            <person name="Cerqueira G."/>
            <person name="Feldgarden M."/>
            <person name="Courvalin P."/>
            <person name="Perichon B."/>
            <person name="Grillot-Courvalin C."/>
            <person name="Clermont D."/>
            <person name="Rocha E."/>
            <person name="Yoon E.-J."/>
            <person name="Nemec A."/>
            <person name="Walker B."/>
            <person name="Young S.K."/>
            <person name="Zeng Q."/>
            <person name="Gargeya S."/>
            <person name="Fitzgerald M."/>
            <person name="Haas B."/>
            <person name="Abouelleil A."/>
            <person name="Alvarado L."/>
            <person name="Arachchi H.M."/>
            <person name="Berlin A.M."/>
            <person name="Chapman S.B."/>
            <person name="Dewar J."/>
            <person name="Goldberg J."/>
            <person name="Griggs A."/>
            <person name="Gujja S."/>
            <person name="Hansen M."/>
            <person name="Howarth C."/>
            <person name="Imamovic A."/>
            <person name="Larimer J."/>
            <person name="McCowan C."/>
            <person name="Murphy C."/>
            <person name="Neiman D."/>
            <person name="Pearson M."/>
            <person name="Priest M."/>
            <person name="Roberts A."/>
            <person name="Saif S."/>
            <person name="Shea T."/>
            <person name="Sisk P."/>
            <person name="Sykes S."/>
            <person name="Wortman J."/>
            <person name="Nusbaum C."/>
            <person name="Birren B."/>
        </authorList>
    </citation>
    <scope>NUCLEOTIDE SEQUENCE [LARGE SCALE GENOMIC DNA]</scope>
    <source>
        <strain evidence="1 2">ANC 4105</strain>
    </source>
</reference>
<organism evidence="1 2">
    <name type="scientific">Acinetobacter dispersus</name>
    <dbReference type="NCBI Taxonomy" id="70348"/>
    <lineage>
        <taxon>Bacteria</taxon>
        <taxon>Pseudomonadati</taxon>
        <taxon>Pseudomonadota</taxon>
        <taxon>Gammaproteobacteria</taxon>
        <taxon>Moraxellales</taxon>
        <taxon>Moraxellaceae</taxon>
        <taxon>Acinetobacter</taxon>
    </lineage>
</organism>
<evidence type="ECO:0000313" key="1">
    <source>
        <dbReference type="EMBL" id="ENW93024.1"/>
    </source>
</evidence>
<comment type="caution">
    <text evidence="1">The sequence shown here is derived from an EMBL/GenBank/DDBJ whole genome shotgun (WGS) entry which is preliminary data.</text>
</comment>
<accession>N9MSY2</accession>
<gene>
    <name evidence="1" type="ORF">F904_02967</name>
</gene>
<sequence>MMKLSLNYITRPWFRRYSLWLCVFTVPWLAYSLWEREQLLHEYNMVKIAKNDEIQEFSDQPQQPVSQQSSIDPSFEKQMIQISTELTMPRGVVLDSLQMALVPHISLTQISLDDQYVVEGLAGDEKSLQKFIQALQSNPAWESVEIESEELITAENQIALVDQNQEGIPSGQNQTKFTLNLKWKGL</sequence>
<dbReference type="Pfam" id="PF05137">
    <property type="entry name" value="PilN"/>
    <property type="match status" value="1"/>
</dbReference>
<keyword evidence="2" id="KW-1185">Reference proteome</keyword>
<name>N9MSY2_9GAMM</name>
<dbReference type="RefSeq" id="WP_005190783.1">
    <property type="nucleotide sequence ID" value="NZ_KB850050.1"/>
</dbReference>